<organism evidence="1 2">
    <name type="scientific">Acaulospora colombiana</name>
    <dbReference type="NCBI Taxonomy" id="27376"/>
    <lineage>
        <taxon>Eukaryota</taxon>
        <taxon>Fungi</taxon>
        <taxon>Fungi incertae sedis</taxon>
        <taxon>Mucoromycota</taxon>
        <taxon>Glomeromycotina</taxon>
        <taxon>Glomeromycetes</taxon>
        <taxon>Diversisporales</taxon>
        <taxon>Acaulosporaceae</taxon>
        <taxon>Acaulospora</taxon>
    </lineage>
</organism>
<protein>
    <submittedName>
        <fullName evidence="1">15790_t:CDS:1</fullName>
    </submittedName>
</protein>
<proteinExistence type="predicted"/>
<dbReference type="Proteomes" id="UP000789525">
    <property type="component" value="Unassembled WGS sequence"/>
</dbReference>
<comment type="caution">
    <text evidence="1">The sequence shown here is derived from an EMBL/GenBank/DDBJ whole genome shotgun (WGS) entry which is preliminary data.</text>
</comment>
<name>A0ACA9P9Y2_9GLOM</name>
<evidence type="ECO:0000313" key="2">
    <source>
        <dbReference type="Proteomes" id="UP000789525"/>
    </source>
</evidence>
<dbReference type="EMBL" id="CAJVPT010030456">
    <property type="protein sequence ID" value="CAG8694485.1"/>
    <property type="molecule type" value="Genomic_DNA"/>
</dbReference>
<keyword evidence="2" id="KW-1185">Reference proteome</keyword>
<sequence>MNPSDREGSDFYQSEEFYDEYSPSSLDFSIAGPSETGIPTQGFVDERSAEGLPNWLLSVMAASQPDIGYLRTVSMTQTVSHDWDSVDLSPLPVAGPSDLLYPPQLSQTHLDLLTQEESGEVEREKKRKRGGETKFANGSSGHLIGHTPVQRKVTTNWARLLSSPTTAPSHAQDPPIIGGTERVPFVEATCGNIKDFILLVGTSSNYWVKLIGARFGGSCMAAYRPKSAGGACVTKVELASGPVGRNSSVCHLGRVEEPPASAS</sequence>
<evidence type="ECO:0000313" key="1">
    <source>
        <dbReference type="EMBL" id="CAG8694485.1"/>
    </source>
</evidence>
<accession>A0ACA9P9Y2</accession>
<gene>
    <name evidence="1" type="ORF">ACOLOM_LOCUS9974</name>
</gene>
<reference evidence="1" key="1">
    <citation type="submission" date="2021-06" db="EMBL/GenBank/DDBJ databases">
        <authorList>
            <person name="Kallberg Y."/>
            <person name="Tangrot J."/>
            <person name="Rosling A."/>
        </authorList>
    </citation>
    <scope>NUCLEOTIDE SEQUENCE</scope>
    <source>
        <strain evidence="1">CL356</strain>
    </source>
</reference>
<feature type="non-terminal residue" evidence="1">
    <location>
        <position position="263"/>
    </location>
</feature>